<protein>
    <submittedName>
        <fullName evidence="1">Uncharacterized protein</fullName>
    </submittedName>
</protein>
<dbReference type="AlphaFoldDB" id="A0AAQ4FCS0"/>
<evidence type="ECO:0000313" key="1">
    <source>
        <dbReference type="EMBL" id="KAK8784561.1"/>
    </source>
</evidence>
<keyword evidence="2" id="KW-1185">Reference proteome</keyword>
<sequence>MAFALRVQYCLLVMKDHLVDAVEVHALLARHNLSAELFRSAERATVIEHLARLAEHGDLVPALRVRHAAAPHDVASSNTSDDGEECWLQPGSPFRLASLEPAIRTGQLATLLSKALHLTINAGDLELAAKLRGNRSADEHYAPAVEGEVVDVPSLLLDSPLWAAALGDSARFLEEKHNTCRVREQVHAVRHHLLAYVDHSSAPFEQKVNVTDALRNLSLAYTRARDPESSAVQLELHYGKDLLAATLGYWAARTILDAQRDVSPGWSLSTCLSVQAGGILSAQEKAGLFATALAFKVALDSAQELSGNRLATPRDRARMRLVFRAACGGLCELPSGRNLASKDAPTRRMQSKFSVVDGHRMCHAAVLNAPLFFLLFGCEPTSQMSQTGVCPLS</sequence>
<evidence type="ECO:0000313" key="2">
    <source>
        <dbReference type="Proteomes" id="UP001321473"/>
    </source>
</evidence>
<reference evidence="1 2" key="1">
    <citation type="journal article" date="2023" name="Arcadia Sci">
        <title>De novo assembly of a long-read Amblyomma americanum tick genome.</title>
        <authorList>
            <person name="Chou S."/>
            <person name="Poskanzer K.E."/>
            <person name="Rollins M."/>
            <person name="Thuy-Boun P.S."/>
        </authorList>
    </citation>
    <scope>NUCLEOTIDE SEQUENCE [LARGE SCALE GENOMIC DNA]</scope>
    <source>
        <strain evidence="1">F_SG_1</strain>
        <tissue evidence="1">Salivary glands</tissue>
    </source>
</reference>
<gene>
    <name evidence="1" type="ORF">V5799_009066</name>
</gene>
<name>A0AAQ4FCS0_AMBAM</name>
<dbReference type="EMBL" id="JARKHS020004457">
    <property type="protein sequence ID" value="KAK8784561.1"/>
    <property type="molecule type" value="Genomic_DNA"/>
</dbReference>
<organism evidence="1 2">
    <name type="scientific">Amblyomma americanum</name>
    <name type="common">Lone star tick</name>
    <dbReference type="NCBI Taxonomy" id="6943"/>
    <lineage>
        <taxon>Eukaryota</taxon>
        <taxon>Metazoa</taxon>
        <taxon>Ecdysozoa</taxon>
        <taxon>Arthropoda</taxon>
        <taxon>Chelicerata</taxon>
        <taxon>Arachnida</taxon>
        <taxon>Acari</taxon>
        <taxon>Parasitiformes</taxon>
        <taxon>Ixodida</taxon>
        <taxon>Ixodoidea</taxon>
        <taxon>Ixodidae</taxon>
        <taxon>Amblyomminae</taxon>
        <taxon>Amblyomma</taxon>
    </lineage>
</organism>
<dbReference type="Proteomes" id="UP001321473">
    <property type="component" value="Unassembled WGS sequence"/>
</dbReference>
<proteinExistence type="predicted"/>
<accession>A0AAQ4FCS0</accession>
<comment type="caution">
    <text evidence="1">The sequence shown here is derived from an EMBL/GenBank/DDBJ whole genome shotgun (WGS) entry which is preliminary data.</text>
</comment>